<proteinExistence type="predicted"/>
<name>A0A0E9VG96_ANGAN</name>
<organism evidence="1">
    <name type="scientific">Anguilla anguilla</name>
    <name type="common">European freshwater eel</name>
    <name type="synonym">Muraena anguilla</name>
    <dbReference type="NCBI Taxonomy" id="7936"/>
    <lineage>
        <taxon>Eukaryota</taxon>
        <taxon>Metazoa</taxon>
        <taxon>Chordata</taxon>
        <taxon>Craniata</taxon>
        <taxon>Vertebrata</taxon>
        <taxon>Euteleostomi</taxon>
        <taxon>Actinopterygii</taxon>
        <taxon>Neopterygii</taxon>
        <taxon>Teleostei</taxon>
        <taxon>Anguilliformes</taxon>
        <taxon>Anguillidae</taxon>
        <taxon>Anguilla</taxon>
    </lineage>
</organism>
<sequence length="36" mass="4031">MILWGITKVSSVLSQYENGALLRSVVFLASMKMGHY</sequence>
<reference evidence="1" key="2">
    <citation type="journal article" date="2015" name="Fish Shellfish Immunol.">
        <title>Early steps in the European eel (Anguilla anguilla)-Vibrio vulnificus interaction in the gills: Role of the RtxA13 toxin.</title>
        <authorList>
            <person name="Callol A."/>
            <person name="Pajuelo D."/>
            <person name="Ebbesson L."/>
            <person name="Teles M."/>
            <person name="MacKenzie S."/>
            <person name="Amaro C."/>
        </authorList>
    </citation>
    <scope>NUCLEOTIDE SEQUENCE</scope>
</reference>
<accession>A0A0E9VG96</accession>
<dbReference type="AlphaFoldDB" id="A0A0E9VG96"/>
<evidence type="ECO:0000313" key="1">
    <source>
        <dbReference type="EMBL" id="JAH76445.1"/>
    </source>
</evidence>
<reference evidence="1" key="1">
    <citation type="submission" date="2014-11" db="EMBL/GenBank/DDBJ databases">
        <authorList>
            <person name="Amaro Gonzalez C."/>
        </authorList>
    </citation>
    <scope>NUCLEOTIDE SEQUENCE</scope>
</reference>
<protein>
    <submittedName>
        <fullName evidence="1">Uncharacterized protein</fullName>
    </submittedName>
</protein>
<dbReference type="EMBL" id="GBXM01032132">
    <property type="protein sequence ID" value="JAH76445.1"/>
    <property type="molecule type" value="Transcribed_RNA"/>
</dbReference>